<evidence type="ECO:0000313" key="3">
    <source>
        <dbReference type="EMBL" id="NRT19466.1"/>
    </source>
</evidence>
<keyword evidence="2" id="KW-0732">Signal</keyword>
<feature type="region of interest" description="Disordered" evidence="1">
    <location>
        <begin position="77"/>
        <end position="108"/>
    </location>
</feature>
<evidence type="ECO:0000256" key="2">
    <source>
        <dbReference type="SAM" id="SignalP"/>
    </source>
</evidence>
<dbReference type="Proteomes" id="UP000779507">
    <property type="component" value="Unassembled WGS sequence"/>
</dbReference>
<protein>
    <recommendedName>
        <fullName evidence="5">T9SS type A sorting domain-containing protein</fullName>
    </recommendedName>
</protein>
<sequence length="804" mass="81736">MKKTLTQWLIPTLLLCLTSWSGRAQYLFKDAPDVNSNGLGPYTQNFDALAGTKALFNSNVTLPGVYARFTLDGSPTEYESSTRGSGAQAKLGPNNGSEGPNPVSSVDADGTPHGAAWYHFGQDGGTDRALGGIASTNVAAGKGYVGIRLKNASSKVIKNLEVMYAMEQWYNSSKTQAANVTVDYQRATTGITSLVAGTWTPIAALGVAAPSTSTAIAPLNGNAATNRRVMQYTLVGLNLAAGEEIMIRFGYVFNSGTNGNGLSIDDVAITPETNIFYSSAADAAALNALASWGTNADGTGPHPLNLTTDNTTYYVQGTTTLLNRLGAGAWAVSGANSKIIVGTPTVPATLYVGPAAATQGTVDVGPGSTLQIAQASGTFALGALNPTSTVEYLSAAAPQSVSGGSYGTLRLTGLGPKNLAGPALVGTALAFDALAAAPLALNDNDLLLLKGAALTGPAVAGTLFVTNGRGSLRRTVSSDGVGVLFPVGTAAGTYTPATLSQTAAQSEDTYSVRVADNAYPGYDATGTGAGPAVATQIVKKTWLVAEEVPGSSSITLGLQWSAADASPDFLTASAHVNHYYNGAWDTYNATLGAAAGTGAGAWAVARPGITSFSPFAVSSRPTGALPVELTSFAAQRSGAAVACAWATASEKNSRSFAVERSADGRTFGALGVVAAAGTSSGPRAYRFADEHPLPGLAYYRLRQIDLDGTEAFSPVVTVAAPAVAGPPVVVPNPGTGQFAVLRADGQPLAGAGVVRNALGAVVLRLPEPGATGPAAFDLSGQPAGLYLLQLQTPTGLQTLRVVKR</sequence>
<dbReference type="EMBL" id="JABSNP010000009">
    <property type="protein sequence ID" value="NRT19466.1"/>
    <property type="molecule type" value="Genomic_DNA"/>
</dbReference>
<accession>A0ABX2FR53</accession>
<name>A0ABX2FR53_9BACT</name>
<reference evidence="3 4" key="1">
    <citation type="submission" date="2020-05" db="EMBL/GenBank/DDBJ databases">
        <title>Genomic Encyclopedia of Type Strains, Phase IV (KMG-V): Genome sequencing to study the core and pangenomes of soil and plant-associated prokaryotes.</title>
        <authorList>
            <person name="Whitman W."/>
        </authorList>
    </citation>
    <scope>NUCLEOTIDE SEQUENCE [LARGE SCALE GENOMIC DNA]</scope>
    <source>
        <strain evidence="3 4">9A</strain>
    </source>
</reference>
<proteinExistence type="predicted"/>
<feature type="compositionally biased region" description="Polar residues" evidence="1">
    <location>
        <begin position="94"/>
        <end position="104"/>
    </location>
</feature>
<feature type="chain" id="PRO_5046246791" description="T9SS type A sorting domain-containing protein" evidence="2">
    <location>
        <begin position="25"/>
        <end position="804"/>
    </location>
</feature>
<keyword evidence="4" id="KW-1185">Reference proteome</keyword>
<evidence type="ECO:0000256" key="1">
    <source>
        <dbReference type="SAM" id="MobiDB-lite"/>
    </source>
</evidence>
<organism evidence="3 4">
    <name type="scientific">Hymenobacter caeli</name>
    <dbReference type="NCBI Taxonomy" id="2735894"/>
    <lineage>
        <taxon>Bacteria</taxon>
        <taxon>Pseudomonadati</taxon>
        <taxon>Bacteroidota</taxon>
        <taxon>Cytophagia</taxon>
        <taxon>Cytophagales</taxon>
        <taxon>Hymenobacteraceae</taxon>
        <taxon>Hymenobacter</taxon>
    </lineage>
</organism>
<feature type="signal peptide" evidence="2">
    <location>
        <begin position="1"/>
        <end position="24"/>
    </location>
</feature>
<evidence type="ECO:0000313" key="4">
    <source>
        <dbReference type="Proteomes" id="UP000779507"/>
    </source>
</evidence>
<comment type="caution">
    <text evidence="3">The sequence shown here is derived from an EMBL/GenBank/DDBJ whole genome shotgun (WGS) entry which is preliminary data.</text>
</comment>
<dbReference type="RefSeq" id="WP_173810187.1">
    <property type="nucleotide sequence ID" value="NZ_JABSNP010000009.1"/>
</dbReference>
<gene>
    <name evidence="3" type="ORF">HNP98_002295</name>
</gene>
<evidence type="ECO:0008006" key="5">
    <source>
        <dbReference type="Google" id="ProtNLM"/>
    </source>
</evidence>